<reference evidence="1 2" key="1">
    <citation type="submission" date="2019-05" db="EMBL/GenBank/DDBJ databases">
        <title>Draft genome sequence of Nonomuraea zeae DSM 100528.</title>
        <authorList>
            <person name="Saricaoglu S."/>
            <person name="Isik K."/>
        </authorList>
    </citation>
    <scope>NUCLEOTIDE SEQUENCE [LARGE SCALE GENOMIC DNA]</scope>
    <source>
        <strain evidence="1 2">DSM 100528</strain>
    </source>
</reference>
<sequence length="149" mass="16618">MAAEQEVARRRAEVNQLPSRAEVLANAMSSSSVWDRATALTFLRLFPEDVPNLLEALVDMCLSTGWAQAASEAIRAARRDIDSAQLTEIVERHLSSGDAEDYLRLASMLTDCEAWESLGMLIERAFESNDPEIREVAHDFTESHGRKLP</sequence>
<evidence type="ECO:0000313" key="1">
    <source>
        <dbReference type="EMBL" id="TMR28367.1"/>
    </source>
</evidence>
<name>A0A5S4G5S7_9ACTN</name>
<accession>A0A5S4G5S7</accession>
<dbReference type="AlphaFoldDB" id="A0A5S4G5S7"/>
<dbReference type="RefSeq" id="WP_138694311.1">
    <property type="nucleotide sequence ID" value="NZ_JBHSAZ010000001.1"/>
</dbReference>
<dbReference type="EMBL" id="VCKX01000144">
    <property type="protein sequence ID" value="TMR28367.1"/>
    <property type="molecule type" value="Genomic_DNA"/>
</dbReference>
<evidence type="ECO:0000313" key="2">
    <source>
        <dbReference type="Proteomes" id="UP000306628"/>
    </source>
</evidence>
<gene>
    <name evidence="1" type="ORF">ETD85_36105</name>
</gene>
<proteinExistence type="predicted"/>
<dbReference type="OrthoDB" id="3538459at2"/>
<dbReference type="Proteomes" id="UP000306628">
    <property type="component" value="Unassembled WGS sequence"/>
</dbReference>
<keyword evidence="2" id="KW-1185">Reference proteome</keyword>
<comment type="caution">
    <text evidence="1">The sequence shown here is derived from an EMBL/GenBank/DDBJ whole genome shotgun (WGS) entry which is preliminary data.</text>
</comment>
<evidence type="ECO:0008006" key="3">
    <source>
        <dbReference type="Google" id="ProtNLM"/>
    </source>
</evidence>
<protein>
    <recommendedName>
        <fullName evidence="3">HEAT repeat domain-containing protein</fullName>
    </recommendedName>
</protein>
<organism evidence="1 2">
    <name type="scientific">Nonomuraea zeae</name>
    <dbReference type="NCBI Taxonomy" id="1642303"/>
    <lineage>
        <taxon>Bacteria</taxon>
        <taxon>Bacillati</taxon>
        <taxon>Actinomycetota</taxon>
        <taxon>Actinomycetes</taxon>
        <taxon>Streptosporangiales</taxon>
        <taxon>Streptosporangiaceae</taxon>
        <taxon>Nonomuraea</taxon>
    </lineage>
</organism>